<dbReference type="InterPro" id="IPR004245">
    <property type="entry name" value="DUF229"/>
</dbReference>
<evidence type="ECO:0000313" key="2">
    <source>
        <dbReference type="Proteomes" id="UP000268014"/>
    </source>
</evidence>
<evidence type="ECO:0000313" key="1">
    <source>
        <dbReference type="EMBL" id="VDO40409.1"/>
    </source>
</evidence>
<dbReference type="Gene3D" id="3.40.720.10">
    <property type="entry name" value="Alkaline Phosphatase, subunit A"/>
    <property type="match status" value="1"/>
</dbReference>
<dbReference type="GO" id="GO:0005615">
    <property type="term" value="C:extracellular space"/>
    <property type="evidence" value="ECO:0007669"/>
    <property type="project" value="TreeGrafter"/>
</dbReference>
<dbReference type="OMA" id="NERHIEM"/>
<dbReference type="OrthoDB" id="5862419at2759"/>
<dbReference type="AlphaFoldDB" id="A0A0N4WHY4"/>
<dbReference type="SUPFAM" id="SSF53649">
    <property type="entry name" value="Alkaline phosphatase-like"/>
    <property type="match status" value="1"/>
</dbReference>
<organism evidence="3">
    <name type="scientific">Haemonchus placei</name>
    <name type="common">Barber's pole worm</name>
    <dbReference type="NCBI Taxonomy" id="6290"/>
    <lineage>
        <taxon>Eukaryota</taxon>
        <taxon>Metazoa</taxon>
        <taxon>Ecdysozoa</taxon>
        <taxon>Nematoda</taxon>
        <taxon>Chromadorea</taxon>
        <taxon>Rhabditida</taxon>
        <taxon>Rhabditina</taxon>
        <taxon>Rhabditomorpha</taxon>
        <taxon>Strongyloidea</taxon>
        <taxon>Trichostrongylidae</taxon>
        <taxon>Haemonchus</taxon>
    </lineage>
</organism>
<dbReference type="Proteomes" id="UP000268014">
    <property type="component" value="Unassembled WGS sequence"/>
</dbReference>
<dbReference type="WBParaSite" id="HPLM_0001052901-mRNA-1">
    <property type="protein sequence ID" value="HPLM_0001052901-mRNA-1"/>
    <property type="gene ID" value="HPLM_0001052901"/>
</dbReference>
<dbReference type="STRING" id="6290.A0A0N4WHY4"/>
<dbReference type="Pfam" id="PF02995">
    <property type="entry name" value="DUF229"/>
    <property type="match status" value="1"/>
</dbReference>
<reference evidence="1 2" key="2">
    <citation type="submission" date="2018-11" db="EMBL/GenBank/DDBJ databases">
        <authorList>
            <consortium name="Pathogen Informatics"/>
        </authorList>
    </citation>
    <scope>NUCLEOTIDE SEQUENCE [LARGE SCALE GENOMIC DNA]</scope>
    <source>
        <strain evidence="1 2">MHpl1</strain>
    </source>
</reference>
<evidence type="ECO:0000313" key="3">
    <source>
        <dbReference type="WBParaSite" id="HPLM_0001052901-mRNA-1"/>
    </source>
</evidence>
<accession>A0A0N4WHY4</accession>
<dbReference type="PANTHER" id="PTHR10974">
    <property type="entry name" value="FI08016P-RELATED"/>
    <property type="match status" value="1"/>
</dbReference>
<dbReference type="EMBL" id="UZAF01017320">
    <property type="protein sequence ID" value="VDO40409.1"/>
    <property type="molecule type" value="Genomic_DNA"/>
</dbReference>
<name>A0A0N4WHY4_HAEPC</name>
<dbReference type="PANTHER" id="PTHR10974:SF75">
    <property type="entry name" value="SULFATASE DOMAIN-CONTAINING PROTEIN"/>
    <property type="match status" value="1"/>
</dbReference>
<reference evidence="3" key="1">
    <citation type="submission" date="2017-02" db="UniProtKB">
        <authorList>
            <consortium name="WormBaseParasite"/>
        </authorList>
    </citation>
    <scope>IDENTIFICATION</scope>
</reference>
<gene>
    <name evidence="1" type="ORF">HPLM_LOCUS10521</name>
</gene>
<protein>
    <submittedName>
        <fullName evidence="3">Sulfatase domain-containing protein</fullName>
    </submittedName>
</protein>
<keyword evidence="2" id="KW-1185">Reference proteome</keyword>
<dbReference type="InterPro" id="IPR017850">
    <property type="entry name" value="Alkaline_phosphatase_core_sf"/>
</dbReference>
<proteinExistence type="predicted"/>
<sequence length="229" mass="26803">MFEFMEKFMNAYTGIPKASHIWLCTLAHSWPKNLYHADVHFLDFFKRNKKHFDNAFLFFMGDHGPRQGGIPEVKLGRYENLNPFLMVSIPKSYRNTAIHEQLRNKSRELMTNFDLHATFMDILEVQMKSNFSDTSYREPQDSGSSLFREWRGPRNCRTLPIPSQYCICQYNWTDQIDVSVQKELGIFLANELKRHLVQEGLGTLCHPQAYSSVGFLLNSYGKYLLKISQ</sequence>